<dbReference type="Proteomes" id="UP001260534">
    <property type="component" value="Unassembled WGS sequence"/>
</dbReference>
<protein>
    <recommendedName>
        <fullName evidence="3">VOC domain-containing protein</fullName>
    </recommendedName>
</protein>
<evidence type="ECO:0000313" key="2">
    <source>
        <dbReference type="Proteomes" id="UP001260534"/>
    </source>
</evidence>
<dbReference type="RefSeq" id="WP_209031788.1">
    <property type="nucleotide sequence ID" value="NZ_CP115873.1"/>
</dbReference>
<dbReference type="InterPro" id="IPR029068">
    <property type="entry name" value="Glyas_Bleomycin-R_OHBP_Dase"/>
</dbReference>
<dbReference type="SUPFAM" id="SSF54593">
    <property type="entry name" value="Glyoxalase/Bleomycin resistance protein/Dihydroxybiphenyl dioxygenase"/>
    <property type="match status" value="1"/>
</dbReference>
<evidence type="ECO:0000313" key="1">
    <source>
        <dbReference type="EMBL" id="MDS9991680.1"/>
    </source>
</evidence>
<proteinExistence type="predicted"/>
<comment type="caution">
    <text evidence="1">The sequence shown here is derived from an EMBL/GenBank/DDBJ whole genome shotgun (WGS) entry which is preliminary data.</text>
</comment>
<reference evidence="1 2" key="1">
    <citation type="submission" date="2023-01" db="EMBL/GenBank/DDBJ databases">
        <title>Xanthomonas hawaiianensis sp. nov. isolated from Araceae family in Hawaii.</title>
        <authorList>
            <person name="Chunag S.-C."/>
            <person name="Dobhal S."/>
            <person name="Alvarez A."/>
            <person name="Arif M."/>
        </authorList>
    </citation>
    <scope>NUCLEOTIDE SEQUENCE [LARGE SCALE GENOMIC DNA]</scope>
    <source>
        <strain evidence="1 2">A2111</strain>
    </source>
</reference>
<keyword evidence="2" id="KW-1185">Reference proteome</keyword>
<evidence type="ECO:0008006" key="3">
    <source>
        <dbReference type="Google" id="ProtNLM"/>
    </source>
</evidence>
<accession>A0ABU2I0L5</accession>
<name>A0ABU2I0L5_9XANT</name>
<organism evidence="1 2">
    <name type="scientific">Xanthomonas hawaiiensis</name>
    <dbReference type="NCBI Taxonomy" id="3003247"/>
    <lineage>
        <taxon>Bacteria</taxon>
        <taxon>Pseudomonadati</taxon>
        <taxon>Pseudomonadota</taxon>
        <taxon>Gammaproteobacteria</taxon>
        <taxon>Lysobacterales</taxon>
        <taxon>Lysobacteraceae</taxon>
        <taxon>Xanthomonas</taxon>
    </lineage>
</organism>
<gene>
    <name evidence="1" type="ORF">PNQ69_02770</name>
</gene>
<dbReference type="EMBL" id="JAQMHB010000001">
    <property type="protein sequence ID" value="MDS9991680.1"/>
    <property type="molecule type" value="Genomic_DNA"/>
</dbReference>
<sequence length="133" mass="14299">MYPIILPLFAQDLHRSAAFYAATGVCAADPAALLVDADVRGTILVELAYGPSLRVHRCEDAAVLRYLRAQQPQLEIGEVDVAAIAARIAPQLRRGDIFGAGETGCFQGPLDYPGGLALAFCDPDGNRLVFIEW</sequence>